<dbReference type="NCBIfam" id="TIGR01003">
    <property type="entry name" value="PTS_HPr_family"/>
    <property type="match status" value="1"/>
</dbReference>
<dbReference type="Proteomes" id="UP000003162">
    <property type="component" value="Unassembled WGS sequence"/>
</dbReference>
<dbReference type="eggNOG" id="COG1925">
    <property type="taxonomic scope" value="Bacteria"/>
</dbReference>
<dbReference type="AlphaFoldDB" id="A8SN52"/>
<proteinExistence type="predicted"/>
<dbReference type="EMBL" id="ABEE02000017">
    <property type="protein sequence ID" value="EDP23746.1"/>
    <property type="molecule type" value="Genomic_DNA"/>
</dbReference>
<dbReference type="PROSITE" id="PS51350">
    <property type="entry name" value="PTS_HPR_DOM"/>
    <property type="match status" value="1"/>
</dbReference>
<dbReference type="PANTHER" id="PTHR33705">
    <property type="entry name" value="PHOSPHOCARRIER PROTEIN HPR"/>
    <property type="match status" value="1"/>
</dbReference>
<keyword evidence="2" id="KW-0963">Cytoplasm</keyword>
<evidence type="ECO:0000256" key="2">
    <source>
        <dbReference type="ARBA" id="ARBA00022490"/>
    </source>
</evidence>
<dbReference type="GO" id="GO:0005737">
    <property type="term" value="C:cytoplasm"/>
    <property type="evidence" value="ECO:0007669"/>
    <property type="project" value="UniProtKB-SubCell"/>
</dbReference>
<accession>A8SN52</accession>
<evidence type="ECO:0000259" key="4">
    <source>
        <dbReference type="PROSITE" id="PS51350"/>
    </source>
</evidence>
<organism evidence="5 6">
    <name type="scientific">Parvimonas micra ATCC 33270</name>
    <dbReference type="NCBI Taxonomy" id="411465"/>
    <lineage>
        <taxon>Bacteria</taxon>
        <taxon>Bacillati</taxon>
        <taxon>Bacillota</taxon>
        <taxon>Tissierellia</taxon>
        <taxon>Tissierellales</taxon>
        <taxon>Peptoniphilaceae</taxon>
        <taxon>Parvimonas</taxon>
    </lineage>
</organism>
<evidence type="ECO:0000256" key="1">
    <source>
        <dbReference type="ARBA" id="ARBA00004496"/>
    </source>
</evidence>
<evidence type="ECO:0000313" key="6">
    <source>
        <dbReference type="Proteomes" id="UP000003162"/>
    </source>
</evidence>
<dbReference type="PANTHER" id="PTHR33705:SF2">
    <property type="entry name" value="PHOSPHOCARRIER PROTEIN NPR"/>
    <property type="match status" value="1"/>
</dbReference>
<comment type="caution">
    <text evidence="5">The sequence shown here is derived from an EMBL/GenBank/DDBJ whole genome shotgun (WGS) entry which is preliminary data.</text>
</comment>
<dbReference type="PRINTS" id="PR00107">
    <property type="entry name" value="PHOSPHOCPHPR"/>
</dbReference>
<dbReference type="HOGENOM" id="CLU_136230_2_4_9"/>
<name>A8SN52_9FIRM</name>
<feature type="domain" description="HPr" evidence="4">
    <location>
        <begin position="8"/>
        <end position="95"/>
    </location>
</feature>
<dbReference type="Gene3D" id="3.30.1340.10">
    <property type="entry name" value="HPr-like"/>
    <property type="match status" value="1"/>
</dbReference>
<dbReference type="GO" id="GO:0009401">
    <property type="term" value="P:phosphoenolpyruvate-dependent sugar phosphotransferase system"/>
    <property type="evidence" value="ECO:0007669"/>
    <property type="project" value="UniProtKB-KW"/>
</dbReference>
<reference evidence="5 6" key="2">
    <citation type="submission" date="2007-09" db="EMBL/GenBank/DDBJ databases">
        <authorList>
            <person name="Fulton L."/>
            <person name="Clifton S."/>
            <person name="Fulton B."/>
            <person name="Xu J."/>
            <person name="Minx P."/>
            <person name="Pepin K.H."/>
            <person name="Johnson M."/>
            <person name="Thiruvilangam P."/>
            <person name="Bhonagiri V."/>
            <person name="Nash W.E."/>
            <person name="Mardis E.R."/>
            <person name="Wilson R.K."/>
        </authorList>
    </citation>
    <scope>NUCLEOTIDE SEQUENCE [LARGE SCALE GENOMIC DNA]</scope>
    <source>
        <strain evidence="5 6">ATCC 33270</strain>
    </source>
</reference>
<gene>
    <name evidence="5" type="ORF">PEPMIC_01552</name>
</gene>
<comment type="subcellular location">
    <subcellularLocation>
        <location evidence="1">Cytoplasm</location>
    </subcellularLocation>
</comment>
<dbReference type="Pfam" id="PF00381">
    <property type="entry name" value="PTS-HPr"/>
    <property type="match status" value="1"/>
</dbReference>
<dbReference type="InterPro" id="IPR050399">
    <property type="entry name" value="HPr"/>
</dbReference>
<sequence length="98" mass="11291">MKIKEVIMLKEKVVVKSEIGLNARVASMFLRNSVKFDSDIILIKNNNRYNGKSILSILSMQVANGEEIEIEITGDDEKQAMECLTLFFKQDLREFYTI</sequence>
<dbReference type="InterPro" id="IPR000032">
    <property type="entry name" value="HPr-like"/>
</dbReference>
<protein>
    <submittedName>
        <fullName evidence="5">Phosphocarrier, HPr family</fullName>
    </submittedName>
</protein>
<dbReference type="SUPFAM" id="SSF55594">
    <property type="entry name" value="HPr-like"/>
    <property type="match status" value="1"/>
</dbReference>
<reference evidence="5 6" key="1">
    <citation type="submission" date="2007-09" db="EMBL/GenBank/DDBJ databases">
        <title>Draft genome sequence of Peptostreptococcus micros (ATCC 33270).</title>
        <authorList>
            <person name="Sudarsanam P."/>
            <person name="Ley R."/>
            <person name="Guruge J."/>
            <person name="Turnbaugh P.J."/>
            <person name="Mahowald M."/>
            <person name="Liep D."/>
            <person name="Gordon J."/>
        </authorList>
    </citation>
    <scope>NUCLEOTIDE SEQUENCE [LARGE SCALE GENOMIC DNA]</scope>
    <source>
        <strain evidence="5 6">ATCC 33270</strain>
    </source>
</reference>
<evidence type="ECO:0000256" key="3">
    <source>
        <dbReference type="ARBA" id="ARBA00022683"/>
    </source>
</evidence>
<keyword evidence="3" id="KW-0598">Phosphotransferase system</keyword>
<evidence type="ECO:0000313" key="5">
    <source>
        <dbReference type="EMBL" id="EDP23746.1"/>
    </source>
</evidence>
<dbReference type="InterPro" id="IPR035895">
    <property type="entry name" value="HPr-like_sf"/>
</dbReference>